<accession>A0A7S1GMB7</accession>
<proteinExistence type="predicted"/>
<dbReference type="AlphaFoldDB" id="A0A7S1GMB7"/>
<dbReference type="EMBL" id="HBFW01014161">
    <property type="protein sequence ID" value="CAD8937960.1"/>
    <property type="molecule type" value="Transcribed_RNA"/>
</dbReference>
<organism evidence="1">
    <name type="scientific">Cyclophora tenuis</name>
    <name type="common">Marine diatom</name>
    <dbReference type="NCBI Taxonomy" id="216820"/>
    <lineage>
        <taxon>Eukaryota</taxon>
        <taxon>Sar</taxon>
        <taxon>Stramenopiles</taxon>
        <taxon>Ochrophyta</taxon>
        <taxon>Bacillariophyta</taxon>
        <taxon>Fragilariophyceae</taxon>
        <taxon>Fragilariophycidae</taxon>
        <taxon>Cyclophorales</taxon>
        <taxon>Cyclophoraceae</taxon>
        <taxon>Cyclophora</taxon>
    </lineage>
</organism>
<name>A0A7S1GMB7_CYCTE</name>
<reference evidence="1" key="1">
    <citation type="submission" date="2021-01" db="EMBL/GenBank/DDBJ databases">
        <authorList>
            <person name="Corre E."/>
            <person name="Pelletier E."/>
            <person name="Niang G."/>
            <person name="Scheremetjew M."/>
            <person name="Finn R."/>
            <person name="Kale V."/>
            <person name="Holt S."/>
            <person name="Cochrane G."/>
            <person name="Meng A."/>
            <person name="Brown T."/>
            <person name="Cohen L."/>
        </authorList>
    </citation>
    <scope>NUCLEOTIDE SEQUENCE</scope>
    <source>
        <strain evidence="1">ECT3854</strain>
    </source>
</reference>
<protein>
    <submittedName>
        <fullName evidence="1">Uncharacterized protein</fullName>
    </submittedName>
</protein>
<gene>
    <name evidence="1" type="ORF">CTEN0397_LOCUS9023</name>
</gene>
<sequence length="231" mass="25321">MKRQMVIPALLTALGPLENAWEFYVNREEIADELLQQGIKFAQRNSVRALGTLGILFAATDVLARMGYIGKPGEGILRTIRGSETIAEAVGDHVFARVVRETSNFSVGLYQKYKKLGSKSKFAVAFSAGAFFSQTLINATVTVVKLGLTSFVLLEGLSFAGVIGEPGESIVDWVDSNKDKTAEWMKQIKRFRLSARDHISFANVEDFYEAAVEEEKVASLGFAIGSLLAIF</sequence>
<evidence type="ECO:0000313" key="1">
    <source>
        <dbReference type="EMBL" id="CAD8937960.1"/>
    </source>
</evidence>